<dbReference type="InterPro" id="IPR002906">
    <property type="entry name" value="Ribosomal_eS31"/>
</dbReference>
<keyword evidence="1" id="KW-0547">Nucleotide-binding</keyword>
<dbReference type="Proteomes" id="UP000601435">
    <property type="component" value="Unassembled WGS sequence"/>
</dbReference>
<dbReference type="SMART" id="SM01402">
    <property type="entry name" value="Ribosomal_S27"/>
    <property type="match status" value="1"/>
</dbReference>
<dbReference type="InterPro" id="IPR045001">
    <property type="entry name" value="DRG"/>
</dbReference>
<dbReference type="InterPro" id="IPR012676">
    <property type="entry name" value="TGS-like"/>
</dbReference>
<sequence>VRADGVPIDDPEEFQLRREDVVQMGVSFRTEGVPVQYRGDRMNYFSLQIEGIRAFRLQKEPQVVYAGRLDDVAPTVQEADADQVFADPEDRPREGPYNGLWTRPKTGAEAVIGSGLAFSLLRVNGFNDHPGGKFPVVLNQAPLHRPHLSFHSETVRSISRGDVAALLVSAMSEPNCVNTEIIAGEAPEGAEESSASQVEITSTLQEDVRGTFTERRFPFKDEQYGTLIRLRPSSVEGISSVDHAGLLDYRLNGDVCFSILRQYKMFNVDIIVNEDATIDDFIDVLEETGTAPRQYCKCLYVYNKIDMLNISQVEELARQPYSVVISVSKGLNLDGLLERIWQELDLRRIYTKKKGLFPDFTEPIVLTCQRGNKTMSVENAVGLLHKSLLDEFKSALVWGSSVRASPQVCGLKHELQDEDVMQITKLTAAEKQKKMHGKKTGTTLAGGNTQVDPTGKKDSFLSFHAELSEKPASRAVATMRLFVRGIAGETSAVEVASAASVADVQLQIQEVQGVPCSEQRLIFGGRSLQSEELLAACGVEEESIVRLKVLQLFEASSSLLLLYKVAMVRQSVRKSRCAAGVAAAALSMCYLAAAFVMPPAEGQGAGRREALLGLAGAAATLSAEPAQAKAGAGEWTGYYSDPQHPMCPRKIVYEYDLYEKAQLMVDGGDGNPGCEKKVLTRWTAKVDWKAGSDEITIDFSKKGGPSDVVGKWEGDGIVFPDGNKWKKIIDFNTGNGGGKKRKKKTYTKPKCPGLVIEINDQADSVVKAVAVSVNAIRKIKHKRKKVKLAVLHLDGSQALADTYRSPTPTRKFYKVDSNDKVTRLRRECPHETCGPGGVDLARFLAADNMAPYNASEEVEPPFMKKYFSNEFMMKYEPLAAAKRRLDEDKNDAEAQKMYDTYFPMYKNYDWCSSWDGTKYDLVFYGVSGYTGYLMMEYLKRVSLKQSAEDFTFAFAGRTPGKVQDLRDREFAGTPYEDTPVFQMSYDDPYSMIDLVKSARCIINVAGPYMLTQGELMIDACISMGVHYCDISGEIPWSRRITPLHKHAQKNGAYIIPSAASAGGFPDLCTYLCAKKAREDYNEELRKAICYVNGGGAIATASGGTLKTRATMAAGGDETRKMMGDPYALGGFVPDRDRHGIKYCNIEFGTGSVTTKVRAEDLDANMSKISEDKHLGIWRGPNVYSYFDTRIVRRSNMLLADMGGKPYGKSLNFLQFSVLPAEMLLQGKQGGGGGGGGGGSVEAEKKALEAKGVYYGAGEGPPLEELDDAWSAWFVWAQTEKGHEVRCDFIGRDGYFETARIAVETAMCLVFDREALPFRGGVLTPAVACGEALAQRLINSGVKFSMGKWHDVSEFNPPPNP</sequence>
<dbReference type="Gene3D" id="3.10.20.30">
    <property type="match status" value="1"/>
</dbReference>
<dbReference type="GO" id="GO:1990904">
    <property type="term" value="C:ribonucleoprotein complex"/>
    <property type="evidence" value="ECO:0007669"/>
    <property type="project" value="UniProtKB-KW"/>
</dbReference>
<keyword evidence="9" id="KW-1185">Reference proteome</keyword>
<dbReference type="GO" id="GO:0005840">
    <property type="term" value="C:ribosome"/>
    <property type="evidence" value="ECO:0007669"/>
    <property type="project" value="UniProtKB-KW"/>
</dbReference>
<name>A0A812VKF4_9DINO</name>
<dbReference type="EMBL" id="CAJNJA010030631">
    <property type="protein sequence ID" value="CAE7646218.1"/>
    <property type="molecule type" value="Genomic_DNA"/>
</dbReference>
<dbReference type="Gene3D" id="3.10.20.90">
    <property type="entry name" value="Phosphatidylinositol 3-kinase Catalytic Subunit, Chain A, domain 1"/>
    <property type="match status" value="1"/>
</dbReference>
<keyword evidence="2" id="KW-0862">Zinc</keyword>
<organism evidence="8 9">
    <name type="scientific">Symbiodinium necroappetens</name>
    <dbReference type="NCBI Taxonomy" id="1628268"/>
    <lineage>
        <taxon>Eukaryota</taxon>
        <taxon>Sar</taxon>
        <taxon>Alveolata</taxon>
        <taxon>Dinophyceae</taxon>
        <taxon>Suessiales</taxon>
        <taxon>Symbiodiniaceae</taxon>
        <taxon>Symbiodinium</taxon>
    </lineage>
</organism>
<dbReference type="InterPro" id="IPR000626">
    <property type="entry name" value="Ubiquitin-like_dom"/>
</dbReference>
<dbReference type="Gene3D" id="6.20.50.150">
    <property type="match status" value="1"/>
</dbReference>
<evidence type="ECO:0000256" key="5">
    <source>
        <dbReference type="ARBA" id="ARBA00023274"/>
    </source>
</evidence>
<evidence type="ECO:0000256" key="1">
    <source>
        <dbReference type="ARBA" id="ARBA00022741"/>
    </source>
</evidence>
<dbReference type="Pfam" id="PF02824">
    <property type="entry name" value="TGS"/>
    <property type="match status" value="1"/>
</dbReference>
<dbReference type="GO" id="GO:0005525">
    <property type="term" value="F:GTP binding"/>
    <property type="evidence" value="ECO:0007669"/>
    <property type="project" value="UniProtKB-KW"/>
</dbReference>
<evidence type="ECO:0000313" key="8">
    <source>
        <dbReference type="EMBL" id="CAE7646218.1"/>
    </source>
</evidence>
<dbReference type="GO" id="GO:0003735">
    <property type="term" value="F:structural constituent of ribosome"/>
    <property type="evidence" value="ECO:0007669"/>
    <property type="project" value="InterPro"/>
</dbReference>
<dbReference type="GO" id="GO:0003924">
    <property type="term" value="F:GTPase activity"/>
    <property type="evidence" value="ECO:0007669"/>
    <property type="project" value="InterPro"/>
</dbReference>
<dbReference type="InterPro" id="IPR029071">
    <property type="entry name" value="Ubiquitin-like_domsf"/>
</dbReference>
<dbReference type="SUPFAM" id="SSF81271">
    <property type="entry name" value="TGS-like"/>
    <property type="match status" value="1"/>
</dbReference>
<keyword evidence="4" id="KW-0342">GTP-binding</keyword>
<reference evidence="8" key="1">
    <citation type="submission" date="2021-02" db="EMBL/GenBank/DDBJ databases">
        <authorList>
            <person name="Dougan E. K."/>
            <person name="Rhodes N."/>
            <person name="Thang M."/>
            <person name="Chan C."/>
        </authorList>
    </citation>
    <scope>NUCLEOTIDE SEQUENCE</scope>
</reference>
<evidence type="ECO:0000259" key="7">
    <source>
        <dbReference type="PROSITE" id="PS50053"/>
    </source>
</evidence>
<feature type="compositionally biased region" description="Polar residues" evidence="6">
    <location>
        <begin position="440"/>
        <end position="451"/>
    </location>
</feature>
<evidence type="ECO:0000256" key="2">
    <source>
        <dbReference type="ARBA" id="ARBA00022833"/>
    </source>
</evidence>
<evidence type="ECO:0000256" key="3">
    <source>
        <dbReference type="ARBA" id="ARBA00022980"/>
    </source>
</evidence>
<dbReference type="Gene3D" id="3.40.50.720">
    <property type="entry name" value="NAD(P)-binding Rossmann-like Domain"/>
    <property type="match status" value="1"/>
</dbReference>
<accession>A0A812VKF4</accession>
<dbReference type="PANTHER" id="PTHR43127">
    <property type="entry name" value="DEVELOPMENTALLY-REGULATED GTP-BINDING PROTEIN 2"/>
    <property type="match status" value="1"/>
</dbReference>
<proteinExistence type="predicted"/>
<feature type="non-terminal residue" evidence="8">
    <location>
        <position position="1360"/>
    </location>
</feature>
<dbReference type="InterPro" id="IPR027417">
    <property type="entry name" value="P-loop_NTPase"/>
</dbReference>
<dbReference type="CDD" id="cd17039">
    <property type="entry name" value="Ubl_ubiquitin_like"/>
    <property type="match status" value="1"/>
</dbReference>
<dbReference type="FunFam" id="3.10.20.30:FF:000003">
    <property type="entry name" value="Developmentally-regulated GTP-binding protein 1"/>
    <property type="match status" value="1"/>
</dbReference>
<dbReference type="Gene3D" id="6.10.140.1070">
    <property type="match status" value="1"/>
</dbReference>
<dbReference type="Pfam" id="PF16897">
    <property type="entry name" value="MMR_HSR1_Xtn"/>
    <property type="match status" value="1"/>
</dbReference>
<dbReference type="SUPFAM" id="SSF51735">
    <property type="entry name" value="NAD(P)-binding Rossmann-fold domains"/>
    <property type="match status" value="1"/>
</dbReference>
<dbReference type="Pfam" id="PF00240">
    <property type="entry name" value="ubiquitin"/>
    <property type="match status" value="1"/>
</dbReference>
<keyword evidence="5" id="KW-0687">Ribonucleoprotein</keyword>
<dbReference type="InterPro" id="IPR036291">
    <property type="entry name" value="NAD(P)-bd_dom_sf"/>
</dbReference>
<dbReference type="OrthoDB" id="10268090at2759"/>
<dbReference type="SMART" id="SM00213">
    <property type="entry name" value="UBQ"/>
    <property type="match status" value="1"/>
</dbReference>
<dbReference type="SUPFAM" id="SSF54236">
    <property type="entry name" value="Ubiquitin-like"/>
    <property type="match status" value="1"/>
</dbReference>
<evidence type="ECO:0000256" key="6">
    <source>
        <dbReference type="SAM" id="MobiDB-lite"/>
    </source>
</evidence>
<feature type="region of interest" description="Disordered" evidence="6">
    <location>
        <begin position="431"/>
        <end position="451"/>
    </location>
</feature>
<keyword evidence="3" id="KW-0689">Ribosomal protein</keyword>
<dbReference type="SUPFAM" id="SSF52540">
    <property type="entry name" value="P-loop containing nucleoside triphosphate hydrolases"/>
    <property type="match status" value="1"/>
</dbReference>
<evidence type="ECO:0000313" key="9">
    <source>
        <dbReference type="Proteomes" id="UP000601435"/>
    </source>
</evidence>
<comment type="caution">
    <text evidence="8">The sequence shown here is derived from an EMBL/GenBank/DDBJ whole genome shotgun (WGS) entry which is preliminary data.</text>
</comment>
<dbReference type="InterPro" id="IPR038582">
    <property type="entry name" value="Ribosomal_eS31_euk-type_sf"/>
</dbReference>
<dbReference type="Pfam" id="PF01599">
    <property type="entry name" value="Ribosomal_S27"/>
    <property type="match status" value="1"/>
</dbReference>
<dbReference type="GO" id="GO:0006412">
    <property type="term" value="P:translation"/>
    <property type="evidence" value="ECO:0007669"/>
    <property type="project" value="InterPro"/>
</dbReference>
<dbReference type="InterPro" id="IPR031662">
    <property type="entry name" value="GTP-binding_2"/>
</dbReference>
<dbReference type="InterPro" id="IPR004095">
    <property type="entry name" value="TGS"/>
</dbReference>
<dbReference type="PROSITE" id="PS50053">
    <property type="entry name" value="UBIQUITIN_2"/>
    <property type="match status" value="1"/>
</dbReference>
<protein>
    <submittedName>
        <fullName evidence="8">DRG2 protein</fullName>
    </submittedName>
</protein>
<feature type="domain" description="Ubiquitin-like" evidence="7">
    <location>
        <begin position="479"/>
        <end position="547"/>
    </location>
</feature>
<evidence type="ECO:0000256" key="4">
    <source>
        <dbReference type="ARBA" id="ARBA00023134"/>
    </source>
</evidence>
<gene>
    <name evidence="8" type="primary">DRG2</name>
    <name evidence="8" type="ORF">SNEC2469_LOCUS18265</name>
</gene>
<dbReference type="InterPro" id="IPR012675">
    <property type="entry name" value="Beta-grasp_dom_sf"/>
</dbReference>